<organism evidence="1 2">
    <name type="scientific">Anabarilius grahami</name>
    <name type="common">Kanglang fish</name>
    <name type="synonym">Barilius grahami</name>
    <dbReference type="NCBI Taxonomy" id="495550"/>
    <lineage>
        <taxon>Eukaryota</taxon>
        <taxon>Metazoa</taxon>
        <taxon>Chordata</taxon>
        <taxon>Craniata</taxon>
        <taxon>Vertebrata</taxon>
        <taxon>Euteleostomi</taxon>
        <taxon>Actinopterygii</taxon>
        <taxon>Neopterygii</taxon>
        <taxon>Teleostei</taxon>
        <taxon>Ostariophysi</taxon>
        <taxon>Cypriniformes</taxon>
        <taxon>Xenocyprididae</taxon>
        <taxon>Xenocypridinae</taxon>
        <taxon>Xenocypridinae incertae sedis</taxon>
        <taxon>Anabarilius</taxon>
    </lineage>
</organism>
<dbReference type="Proteomes" id="UP000281406">
    <property type="component" value="Unassembled WGS sequence"/>
</dbReference>
<reference evidence="1 2" key="1">
    <citation type="submission" date="2018-10" db="EMBL/GenBank/DDBJ databases">
        <title>Genome assembly for a Yunnan-Guizhou Plateau 3E fish, Anabarilius grahami (Regan), and its evolutionary and genetic applications.</title>
        <authorList>
            <person name="Jiang W."/>
        </authorList>
    </citation>
    <scope>NUCLEOTIDE SEQUENCE [LARGE SCALE GENOMIC DNA]</scope>
    <source>
        <strain evidence="1">AG-KIZ</strain>
        <tissue evidence="1">Muscle</tissue>
    </source>
</reference>
<evidence type="ECO:0000313" key="2">
    <source>
        <dbReference type="Proteomes" id="UP000281406"/>
    </source>
</evidence>
<comment type="caution">
    <text evidence="1">The sequence shown here is derived from an EMBL/GenBank/DDBJ whole genome shotgun (WGS) entry which is preliminary data.</text>
</comment>
<evidence type="ECO:0000313" key="1">
    <source>
        <dbReference type="EMBL" id="ROL43223.1"/>
    </source>
</evidence>
<name>A0A3N0YAF5_ANAGA</name>
<proteinExistence type="predicted"/>
<sequence length="70" mass="8016">MLEINHVGEVPNTPESPKYSPKYAVWVHSTIQRPAQFHRLLQELRLDDSRFQRLQACLQVALGLRSATSS</sequence>
<gene>
    <name evidence="1" type="ORF">DPX16_17044</name>
</gene>
<dbReference type="EMBL" id="RJVU01048406">
    <property type="protein sequence ID" value="ROL43223.1"/>
    <property type="molecule type" value="Genomic_DNA"/>
</dbReference>
<keyword evidence="2" id="KW-1185">Reference proteome</keyword>
<dbReference type="AlphaFoldDB" id="A0A3N0YAF5"/>
<protein>
    <submittedName>
        <fullName evidence="1">Uncharacterized protein</fullName>
    </submittedName>
</protein>
<accession>A0A3N0YAF5</accession>